<dbReference type="InterPro" id="IPR052895">
    <property type="entry name" value="HetReg/Transcr_Mod"/>
</dbReference>
<comment type="caution">
    <text evidence="2">The sequence shown here is derived from an EMBL/GenBank/DDBJ whole genome shotgun (WGS) entry which is preliminary data.</text>
</comment>
<evidence type="ECO:0000313" key="3">
    <source>
        <dbReference type="Proteomes" id="UP001595075"/>
    </source>
</evidence>
<evidence type="ECO:0000313" key="2">
    <source>
        <dbReference type="EMBL" id="KAL2063514.1"/>
    </source>
</evidence>
<proteinExistence type="predicted"/>
<accession>A0ABR4C2F0</accession>
<dbReference type="EMBL" id="JAZHXI010000015">
    <property type="protein sequence ID" value="KAL2063514.1"/>
    <property type="molecule type" value="Genomic_DNA"/>
</dbReference>
<dbReference type="Proteomes" id="UP001595075">
    <property type="component" value="Unassembled WGS sequence"/>
</dbReference>
<evidence type="ECO:0000259" key="1">
    <source>
        <dbReference type="Pfam" id="PF06985"/>
    </source>
</evidence>
<reference evidence="2 3" key="1">
    <citation type="journal article" date="2024" name="Commun. Biol.">
        <title>Comparative genomic analysis of thermophilic fungi reveals convergent evolutionary adaptations and gene losses.</title>
        <authorList>
            <person name="Steindorff A.S."/>
            <person name="Aguilar-Pontes M.V."/>
            <person name="Robinson A.J."/>
            <person name="Andreopoulos B."/>
            <person name="LaButti K."/>
            <person name="Kuo A."/>
            <person name="Mondo S."/>
            <person name="Riley R."/>
            <person name="Otillar R."/>
            <person name="Haridas S."/>
            <person name="Lipzen A."/>
            <person name="Grimwood J."/>
            <person name="Schmutz J."/>
            <person name="Clum A."/>
            <person name="Reid I.D."/>
            <person name="Moisan M.C."/>
            <person name="Butler G."/>
            <person name="Nguyen T.T.M."/>
            <person name="Dewar K."/>
            <person name="Conant G."/>
            <person name="Drula E."/>
            <person name="Henrissat B."/>
            <person name="Hansel C."/>
            <person name="Singer S."/>
            <person name="Hutchinson M.I."/>
            <person name="de Vries R.P."/>
            <person name="Natvig D.O."/>
            <person name="Powell A.J."/>
            <person name="Tsang A."/>
            <person name="Grigoriev I.V."/>
        </authorList>
    </citation>
    <scope>NUCLEOTIDE SEQUENCE [LARGE SCALE GENOMIC DNA]</scope>
    <source>
        <strain evidence="2 3">CBS 494.80</strain>
    </source>
</reference>
<sequence>MSSEYSPLQFSDEIRLLILLPPPPGPESKPEWQIKHARLSENPRYEALSYVWDQCPAMEEGAPSQNPATNLTRALEHLRRVAEPDGRVLWIDALCINQNDVDERNHQVTQMGEIYSHAETVILWLGDGQSASVLAIRSLSESSSDYWNVSSDNTDAASWTTLPILMAFRALCRQKYWTRLWIIQEVLLATTIELQWADEVCQWSQLCWLVRNISMDWLKNGPNDLYDLKASIVEEFRTSMTARLCRDWMDRKSKMSFTIDGRAARSSLLALCSKYGGANCVDPRDKIFGLHSLAESCCRAEVPVDYTLRLPQLHHRVLEHCIGRHERGDSVVGASLNFHRQLRIPLSEYLSPVGHRLNEHDTSEVTQAVCYAISSLLYVSRPNFAPEQKTKPVSVTKKCRAEMSQIAALRAAYDVEEFRRLTNYALEIGRMPQVSDPARRQKLRRSSINEILLDAQAVTAKDSMVDYSIAICSSGGTYFVSAAAKPGDIFCKIPSLDLVILVGERRGFRRCFVGRAIPFLSDTVKKPWAVDDDMTDVKQMEKQGREGTLYLDLHNIQVLTAWSPA</sequence>
<gene>
    <name evidence="2" type="ORF">VTL71DRAFT_5319</name>
</gene>
<protein>
    <recommendedName>
        <fullName evidence="1">Heterokaryon incompatibility domain-containing protein</fullName>
    </recommendedName>
</protein>
<organism evidence="2 3">
    <name type="scientific">Oculimacula yallundae</name>
    <dbReference type="NCBI Taxonomy" id="86028"/>
    <lineage>
        <taxon>Eukaryota</taxon>
        <taxon>Fungi</taxon>
        <taxon>Dikarya</taxon>
        <taxon>Ascomycota</taxon>
        <taxon>Pezizomycotina</taxon>
        <taxon>Leotiomycetes</taxon>
        <taxon>Helotiales</taxon>
        <taxon>Ploettnerulaceae</taxon>
        <taxon>Oculimacula</taxon>
    </lineage>
</organism>
<dbReference type="PANTHER" id="PTHR24148:SF64">
    <property type="entry name" value="HETEROKARYON INCOMPATIBILITY DOMAIN-CONTAINING PROTEIN"/>
    <property type="match status" value="1"/>
</dbReference>
<feature type="domain" description="Heterokaryon incompatibility" evidence="1">
    <location>
        <begin position="45"/>
        <end position="185"/>
    </location>
</feature>
<dbReference type="InterPro" id="IPR010730">
    <property type="entry name" value="HET"/>
</dbReference>
<name>A0ABR4C2F0_9HELO</name>
<dbReference type="Pfam" id="PF06985">
    <property type="entry name" value="HET"/>
    <property type="match status" value="1"/>
</dbReference>
<dbReference type="PANTHER" id="PTHR24148">
    <property type="entry name" value="ANKYRIN REPEAT DOMAIN-CONTAINING PROTEIN 39 HOMOLOG-RELATED"/>
    <property type="match status" value="1"/>
</dbReference>
<keyword evidence="3" id="KW-1185">Reference proteome</keyword>